<dbReference type="Gene3D" id="1.10.3210.10">
    <property type="entry name" value="Hypothetical protein af1432"/>
    <property type="match status" value="1"/>
</dbReference>
<dbReference type="EMBL" id="JBAKIA010000002">
    <property type="protein sequence ID" value="MEJ8473657.1"/>
    <property type="molecule type" value="Genomic_DNA"/>
</dbReference>
<evidence type="ECO:0000313" key="3">
    <source>
        <dbReference type="EMBL" id="MEJ8473657.1"/>
    </source>
</evidence>
<dbReference type="RefSeq" id="WP_340273274.1">
    <property type="nucleotide sequence ID" value="NZ_JBAKIA010000002.1"/>
</dbReference>
<comment type="caution">
    <text evidence="3">The sequence shown here is derived from an EMBL/GenBank/DDBJ whole genome shotgun (WGS) entry which is preliminary data.</text>
</comment>
<accession>A0ABU8THM8</accession>
<dbReference type="Gene3D" id="3.40.50.2300">
    <property type="match status" value="1"/>
</dbReference>
<organism evidence="3 4">
    <name type="scientific">Roseibium algae</name>
    <dbReference type="NCBI Taxonomy" id="3123038"/>
    <lineage>
        <taxon>Bacteria</taxon>
        <taxon>Pseudomonadati</taxon>
        <taxon>Pseudomonadota</taxon>
        <taxon>Alphaproteobacteria</taxon>
        <taxon>Hyphomicrobiales</taxon>
        <taxon>Stappiaceae</taxon>
        <taxon>Roseibium</taxon>
    </lineage>
</organism>
<feature type="domain" description="Response regulatory" evidence="2">
    <location>
        <begin position="7"/>
        <end position="122"/>
    </location>
</feature>
<sequence length="399" mass="43915">MATTMSQILVVDGDAKVLSAFERLFVGKYNVVTFPESEEALKWLKENQGVAVIVSCANLPGRGGAQFLKASEAIVPLATRIMLTAQSSVDVFKKAVNEAGVFMFLTKPCTPQELTSAVEAALANNARIAAERVLLEKTLTGSVKLMIDMLSLFHPEAFSRTAVMRRQALLIAKRLGMKKTWELEMSVMFSPLGEALLPKEILTRYRAARALSEPQREVLARAPVQTRDLLKNIPQLEKVAQALYLSGRGYDGSGFPEDGPIGKDIPLHSRVLKLLTDLWYASPEDGLDAASFEALNINRKQYDPDLLEVARACLLGEAGPDQDHVLVLCHIRELKPGDVLVDDVLTEGNHELVLSRGHQLSVTTIRRLDQYNHVSGVRQPLRIFRSAPVAEKKLEPASA</sequence>
<dbReference type="Pfam" id="PF13487">
    <property type="entry name" value="HD_5"/>
    <property type="match status" value="1"/>
</dbReference>
<dbReference type="PANTHER" id="PTHR45228">
    <property type="entry name" value="CYCLIC DI-GMP PHOSPHODIESTERASE TM_0186-RELATED"/>
    <property type="match status" value="1"/>
</dbReference>
<evidence type="ECO:0000313" key="4">
    <source>
        <dbReference type="Proteomes" id="UP001385499"/>
    </source>
</evidence>
<evidence type="ECO:0000259" key="2">
    <source>
        <dbReference type="PROSITE" id="PS50110"/>
    </source>
</evidence>
<gene>
    <name evidence="3" type="ORF">V6575_06120</name>
</gene>
<reference evidence="3 4" key="1">
    <citation type="submission" date="2024-02" db="EMBL/GenBank/DDBJ databases">
        <title>Roseibium algae sp. nov., isolated from marine alga (Grateloupia sp.), showing potential in myo-inositol conversion.</title>
        <authorList>
            <person name="Wang Y."/>
        </authorList>
    </citation>
    <scope>NUCLEOTIDE SEQUENCE [LARGE SCALE GENOMIC DNA]</scope>
    <source>
        <strain evidence="3 4">H3510</strain>
    </source>
</reference>
<protein>
    <submittedName>
        <fullName evidence="3">HD domain-containing phosphohydrolase</fullName>
    </submittedName>
</protein>
<proteinExistence type="predicted"/>
<dbReference type="Proteomes" id="UP001385499">
    <property type="component" value="Unassembled WGS sequence"/>
</dbReference>
<dbReference type="SMART" id="SM00448">
    <property type="entry name" value="REC"/>
    <property type="match status" value="1"/>
</dbReference>
<evidence type="ECO:0000256" key="1">
    <source>
        <dbReference type="PROSITE-ProRule" id="PRU00169"/>
    </source>
</evidence>
<name>A0ABU8THM8_9HYPH</name>
<dbReference type="InterPro" id="IPR001789">
    <property type="entry name" value="Sig_transdc_resp-reg_receiver"/>
</dbReference>
<dbReference type="Pfam" id="PF00072">
    <property type="entry name" value="Response_reg"/>
    <property type="match status" value="1"/>
</dbReference>
<dbReference type="PROSITE" id="PS50110">
    <property type="entry name" value="RESPONSE_REGULATORY"/>
    <property type="match status" value="1"/>
</dbReference>
<keyword evidence="4" id="KW-1185">Reference proteome</keyword>
<dbReference type="InterPro" id="IPR052020">
    <property type="entry name" value="Cyclic_di-GMP/3'3'-cGAMP_PDE"/>
</dbReference>
<comment type="caution">
    <text evidence="1">Lacks conserved residue(s) required for the propagation of feature annotation.</text>
</comment>
<dbReference type="SUPFAM" id="SSF52172">
    <property type="entry name" value="CheY-like"/>
    <property type="match status" value="1"/>
</dbReference>
<dbReference type="InterPro" id="IPR011006">
    <property type="entry name" value="CheY-like_superfamily"/>
</dbReference>